<evidence type="ECO:0000256" key="1">
    <source>
        <dbReference type="ARBA" id="ARBA00004141"/>
    </source>
</evidence>
<dbReference type="Gene3D" id="1.20.1250.20">
    <property type="entry name" value="MFS general substrate transporter like domains"/>
    <property type="match status" value="1"/>
</dbReference>
<evidence type="ECO:0000313" key="9">
    <source>
        <dbReference type="EMBL" id="GJJ72032.1"/>
    </source>
</evidence>
<keyword evidence="2" id="KW-0813">Transport</keyword>
<evidence type="ECO:0000256" key="3">
    <source>
        <dbReference type="ARBA" id="ARBA00022692"/>
    </source>
</evidence>
<feature type="transmembrane region" description="Helical" evidence="7">
    <location>
        <begin position="308"/>
        <end position="329"/>
    </location>
</feature>
<evidence type="ECO:0000256" key="7">
    <source>
        <dbReference type="SAM" id="Phobius"/>
    </source>
</evidence>
<dbReference type="Proteomes" id="UP000827284">
    <property type="component" value="Unassembled WGS sequence"/>
</dbReference>
<keyword evidence="5 7" id="KW-0472">Membrane</keyword>
<feature type="transmembrane region" description="Helical" evidence="7">
    <location>
        <begin position="167"/>
        <end position="186"/>
    </location>
</feature>
<feature type="transmembrane region" description="Helical" evidence="7">
    <location>
        <begin position="109"/>
        <end position="129"/>
    </location>
</feature>
<evidence type="ECO:0000256" key="5">
    <source>
        <dbReference type="ARBA" id="ARBA00023136"/>
    </source>
</evidence>
<feature type="transmembrane region" description="Helical" evidence="7">
    <location>
        <begin position="42"/>
        <end position="66"/>
    </location>
</feature>
<gene>
    <name evidence="9" type="ORF">EMPS_04389</name>
</gene>
<feature type="transmembrane region" description="Helical" evidence="7">
    <location>
        <begin position="78"/>
        <end position="97"/>
    </location>
</feature>
<feature type="region of interest" description="Disordered" evidence="6">
    <location>
        <begin position="541"/>
        <end position="582"/>
    </location>
</feature>
<dbReference type="Pfam" id="PF07690">
    <property type="entry name" value="MFS_1"/>
    <property type="match status" value="1"/>
</dbReference>
<dbReference type="PROSITE" id="PS50850">
    <property type="entry name" value="MFS"/>
    <property type="match status" value="1"/>
</dbReference>
<dbReference type="EMBL" id="BQFW01000006">
    <property type="protein sequence ID" value="GJJ72032.1"/>
    <property type="molecule type" value="Genomic_DNA"/>
</dbReference>
<evidence type="ECO:0000259" key="8">
    <source>
        <dbReference type="PROSITE" id="PS50850"/>
    </source>
</evidence>
<dbReference type="AlphaFoldDB" id="A0A9P3H958"/>
<reference evidence="9" key="1">
    <citation type="submission" date="2021-11" db="EMBL/GenBank/DDBJ databases">
        <authorList>
            <person name="Herlambang A."/>
            <person name="Guo Y."/>
            <person name="Takashima Y."/>
            <person name="Nishizawa T."/>
        </authorList>
    </citation>
    <scope>NUCLEOTIDE SEQUENCE</scope>
    <source>
        <strain evidence="9">E1425</strain>
    </source>
</reference>
<feature type="transmembrane region" description="Helical" evidence="7">
    <location>
        <begin position="135"/>
        <end position="155"/>
    </location>
</feature>
<evidence type="ECO:0000256" key="6">
    <source>
        <dbReference type="SAM" id="MobiDB-lite"/>
    </source>
</evidence>
<feature type="transmembrane region" description="Helical" evidence="7">
    <location>
        <begin position="373"/>
        <end position="390"/>
    </location>
</feature>
<dbReference type="GO" id="GO:0016020">
    <property type="term" value="C:membrane"/>
    <property type="evidence" value="ECO:0007669"/>
    <property type="project" value="UniProtKB-SubCell"/>
</dbReference>
<keyword evidence="10" id="KW-1185">Reference proteome</keyword>
<feature type="transmembrane region" description="Helical" evidence="7">
    <location>
        <begin position="240"/>
        <end position="260"/>
    </location>
</feature>
<dbReference type="Gene3D" id="1.20.1720.10">
    <property type="entry name" value="Multidrug resistance protein D"/>
    <property type="match status" value="1"/>
</dbReference>
<feature type="compositionally biased region" description="Low complexity" evidence="6">
    <location>
        <begin position="546"/>
        <end position="567"/>
    </location>
</feature>
<feature type="transmembrane region" description="Helical" evidence="7">
    <location>
        <begin position="341"/>
        <end position="361"/>
    </location>
</feature>
<feature type="compositionally biased region" description="Basic and acidic residues" evidence="6">
    <location>
        <begin position="571"/>
        <end position="582"/>
    </location>
</feature>
<comment type="caution">
    <text evidence="9">The sequence shown here is derived from an EMBL/GenBank/DDBJ whole genome shotgun (WGS) entry which is preliminary data.</text>
</comment>
<dbReference type="SUPFAM" id="SSF103473">
    <property type="entry name" value="MFS general substrate transporter"/>
    <property type="match status" value="1"/>
</dbReference>
<feature type="compositionally biased region" description="Polar residues" evidence="6">
    <location>
        <begin position="10"/>
        <end position="24"/>
    </location>
</feature>
<name>A0A9P3H958_9FUNG</name>
<keyword evidence="3 7" id="KW-0812">Transmembrane</keyword>
<accession>A0A9P3H958</accession>
<dbReference type="InterPro" id="IPR036259">
    <property type="entry name" value="MFS_trans_sf"/>
</dbReference>
<keyword evidence="4 7" id="KW-1133">Transmembrane helix</keyword>
<evidence type="ECO:0000256" key="4">
    <source>
        <dbReference type="ARBA" id="ARBA00022989"/>
    </source>
</evidence>
<feature type="transmembrane region" description="Helical" evidence="7">
    <location>
        <begin position="266"/>
        <end position="288"/>
    </location>
</feature>
<dbReference type="GO" id="GO:0022857">
    <property type="term" value="F:transmembrane transporter activity"/>
    <property type="evidence" value="ECO:0007669"/>
    <property type="project" value="InterPro"/>
</dbReference>
<sequence length="582" mass="62512">MSDTAHESVVESTVTTPEPNSKPSSIRNALPWFRRLREIKGLLLFLVSMAAMLDIINVASITIALPSILRDVGYHPNQLQWCVSAYALTYAAFLLVGGRMGDLFGHKRIFLLGTSWFAIWALVCGFARSPIFMSVARAMEGAGAGFTIPSALALLTTSYRQGPERTFALSVFSGAAITGQTIGVLLGGVLDATIGWSWIFYLTAILSFALSFAGFLVIPDYQPDKNRISTLTGKPVDLRIDYGGAACFTVGIIAIIYYLTESTTSGWAAAQTLAPFAVGIAFLIAFVIIESKIEYPIMPFHIWKSRRFASSIIIIVCLTATYNTMIFYSSLTFQNVMHFNALITACCYIVHGVGLMFGLYTVTRLFAITRTKFIMIVGLVFIIVSSVLFAQCSPNTTYWHWAFPALIVNFCGLSPTWMCCQVNAVADAADEDQGVVGAVYNVGIQMGAPIGLAIANIIAEAHTPAVGDDLALMEGYSSAFYAYGVMGGVGILAVVLFAANRDPDQFPEEGGAPLDLEEASTIPATSHRVENVYGDKEEILEAVGHGNNSSSSTIGGAAGASSGTSSIVSLDIEKEKETDKTQ</sequence>
<evidence type="ECO:0000313" key="10">
    <source>
        <dbReference type="Proteomes" id="UP000827284"/>
    </source>
</evidence>
<organism evidence="9 10">
    <name type="scientific">Entomortierella parvispora</name>
    <dbReference type="NCBI Taxonomy" id="205924"/>
    <lineage>
        <taxon>Eukaryota</taxon>
        <taxon>Fungi</taxon>
        <taxon>Fungi incertae sedis</taxon>
        <taxon>Mucoromycota</taxon>
        <taxon>Mortierellomycotina</taxon>
        <taxon>Mortierellomycetes</taxon>
        <taxon>Mortierellales</taxon>
        <taxon>Mortierellaceae</taxon>
        <taxon>Entomortierella</taxon>
    </lineage>
</organism>
<comment type="subcellular location">
    <subcellularLocation>
        <location evidence="1">Membrane</location>
        <topology evidence="1">Multi-pass membrane protein</topology>
    </subcellularLocation>
</comment>
<dbReference type="InterPro" id="IPR011701">
    <property type="entry name" value="MFS"/>
</dbReference>
<proteinExistence type="predicted"/>
<dbReference type="InterPro" id="IPR020846">
    <property type="entry name" value="MFS_dom"/>
</dbReference>
<feature type="transmembrane region" description="Helical" evidence="7">
    <location>
        <begin position="479"/>
        <end position="499"/>
    </location>
</feature>
<feature type="transmembrane region" description="Helical" evidence="7">
    <location>
        <begin position="198"/>
        <end position="219"/>
    </location>
</feature>
<feature type="transmembrane region" description="Helical" evidence="7">
    <location>
        <begin position="438"/>
        <end position="459"/>
    </location>
</feature>
<dbReference type="PANTHER" id="PTHR42718:SF9">
    <property type="entry name" value="MAJOR FACILITATOR SUPERFAMILY MULTIDRUG TRANSPORTER MFSC"/>
    <property type="match status" value="1"/>
</dbReference>
<feature type="domain" description="Major facilitator superfamily (MFS) profile" evidence="8">
    <location>
        <begin position="43"/>
        <end position="502"/>
    </location>
</feature>
<feature type="transmembrane region" description="Helical" evidence="7">
    <location>
        <begin position="402"/>
        <end position="426"/>
    </location>
</feature>
<protein>
    <recommendedName>
        <fullName evidence="8">Major facilitator superfamily (MFS) profile domain-containing protein</fullName>
    </recommendedName>
</protein>
<dbReference type="PANTHER" id="PTHR42718">
    <property type="entry name" value="MAJOR FACILITATOR SUPERFAMILY MULTIDRUG TRANSPORTER MFSC"/>
    <property type="match status" value="1"/>
</dbReference>
<reference evidence="9" key="2">
    <citation type="journal article" date="2022" name="Microbiol. Resour. Announc.">
        <title>Whole-Genome Sequence of Entomortierella parvispora E1425, a Mucoromycotan Fungus Associated with Burkholderiaceae-Related Endosymbiotic Bacteria.</title>
        <authorList>
            <person name="Herlambang A."/>
            <person name="Guo Y."/>
            <person name="Takashima Y."/>
            <person name="Narisawa K."/>
            <person name="Ohta H."/>
            <person name="Nishizawa T."/>
        </authorList>
    </citation>
    <scope>NUCLEOTIDE SEQUENCE</scope>
    <source>
        <strain evidence="9">E1425</strain>
    </source>
</reference>
<evidence type="ECO:0000256" key="2">
    <source>
        <dbReference type="ARBA" id="ARBA00022448"/>
    </source>
</evidence>
<feature type="region of interest" description="Disordered" evidence="6">
    <location>
        <begin position="1"/>
        <end position="24"/>
    </location>
</feature>
<dbReference type="OrthoDB" id="2130629at2759"/>